<accession>A0AAV1RDY5</accession>
<keyword evidence="2" id="KW-1185">Reference proteome</keyword>
<sequence length="68" mass="7509">MSKTTIETLTCIAYLSLDLHSSPLESQPPAIISLHQSANKLLGYKAMFSLLEALCEEMNALEVPCQRN</sequence>
<evidence type="ECO:0000313" key="1">
    <source>
        <dbReference type="EMBL" id="CAK7334555.1"/>
    </source>
</evidence>
<dbReference type="Proteomes" id="UP001314170">
    <property type="component" value="Unassembled WGS sequence"/>
</dbReference>
<organism evidence="1 2">
    <name type="scientific">Dovyalis caffra</name>
    <dbReference type="NCBI Taxonomy" id="77055"/>
    <lineage>
        <taxon>Eukaryota</taxon>
        <taxon>Viridiplantae</taxon>
        <taxon>Streptophyta</taxon>
        <taxon>Embryophyta</taxon>
        <taxon>Tracheophyta</taxon>
        <taxon>Spermatophyta</taxon>
        <taxon>Magnoliopsida</taxon>
        <taxon>eudicotyledons</taxon>
        <taxon>Gunneridae</taxon>
        <taxon>Pentapetalae</taxon>
        <taxon>rosids</taxon>
        <taxon>fabids</taxon>
        <taxon>Malpighiales</taxon>
        <taxon>Salicaceae</taxon>
        <taxon>Flacourtieae</taxon>
        <taxon>Dovyalis</taxon>
    </lineage>
</organism>
<dbReference type="EMBL" id="CAWUPB010000950">
    <property type="protein sequence ID" value="CAK7334555.1"/>
    <property type="molecule type" value="Genomic_DNA"/>
</dbReference>
<reference evidence="1 2" key="1">
    <citation type="submission" date="2024-01" db="EMBL/GenBank/DDBJ databases">
        <authorList>
            <person name="Waweru B."/>
        </authorList>
    </citation>
    <scope>NUCLEOTIDE SEQUENCE [LARGE SCALE GENOMIC DNA]</scope>
</reference>
<proteinExistence type="predicted"/>
<gene>
    <name evidence="1" type="ORF">DCAF_LOCUS9979</name>
</gene>
<name>A0AAV1RDY5_9ROSI</name>
<evidence type="ECO:0000313" key="2">
    <source>
        <dbReference type="Proteomes" id="UP001314170"/>
    </source>
</evidence>
<comment type="caution">
    <text evidence="1">The sequence shown here is derived from an EMBL/GenBank/DDBJ whole genome shotgun (WGS) entry which is preliminary data.</text>
</comment>
<protein>
    <submittedName>
        <fullName evidence="1">Uncharacterized protein</fullName>
    </submittedName>
</protein>
<dbReference type="AlphaFoldDB" id="A0AAV1RDY5"/>